<gene>
    <name evidence="1" type="ORF">AB2B41_02405</name>
</gene>
<organism evidence="1 2">
    <name type="scientific">Sulfitobacter sediminis</name>
    <dbReference type="NCBI Taxonomy" id="3234186"/>
    <lineage>
        <taxon>Bacteria</taxon>
        <taxon>Pseudomonadati</taxon>
        <taxon>Pseudomonadota</taxon>
        <taxon>Alphaproteobacteria</taxon>
        <taxon>Rhodobacterales</taxon>
        <taxon>Roseobacteraceae</taxon>
        <taxon>Sulfitobacter</taxon>
    </lineage>
</organism>
<dbReference type="RefSeq" id="WP_367876138.1">
    <property type="nucleotide sequence ID" value="NZ_JBFNXX010000001.1"/>
</dbReference>
<proteinExistence type="predicted"/>
<name>A0ABV3RHK6_9RHOB</name>
<sequence length="238" mass="27241">MTIQFPRDAAPFIATSRDILRSHGIELTIGSNFEEYSEIIRTERTVQNLGAPFDYKKQELNKADAFWLIGRNRFGDLIHSQAAKKIHLADDNLATHLMSNFQKFPPPLPGVDLENSRFRATPGAHRIKGNVVYHGEVWMHPEEGTYRGTGLSTVLARTGLLEIMRRWNPDFIYGFMLRQVAFKGFSERMGYFHNEPGALYWQVAGREDPIEAFLTWLSDEDAKFLLDIPVEDLVKRAA</sequence>
<accession>A0ABV3RHK6</accession>
<keyword evidence="2" id="KW-1185">Reference proteome</keyword>
<evidence type="ECO:0000313" key="2">
    <source>
        <dbReference type="Proteomes" id="UP001556098"/>
    </source>
</evidence>
<protein>
    <submittedName>
        <fullName evidence="1">Uncharacterized protein</fullName>
    </submittedName>
</protein>
<dbReference type="Proteomes" id="UP001556098">
    <property type="component" value="Unassembled WGS sequence"/>
</dbReference>
<reference evidence="1 2" key="1">
    <citation type="submission" date="2024-07" db="EMBL/GenBank/DDBJ databases">
        <title>Marimonas sp.nov., isolated from tidal-flat sediment.</title>
        <authorList>
            <person name="Jayan J.N."/>
            <person name="Lee S.S."/>
        </authorList>
    </citation>
    <scope>NUCLEOTIDE SEQUENCE [LARGE SCALE GENOMIC DNA]</scope>
    <source>
        <strain evidence="1 2">MJW-29</strain>
    </source>
</reference>
<dbReference type="EMBL" id="JBFNXX010000001">
    <property type="protein sequence ID" value="MEW9918441.1"/>
    <property type="molecule type" value="Genomic_DNA"/>
</dbReference>
<comment type="caution">
    <text evidence="1">The sequence shown here is derived from an EMBL/GenBank/DDBJ whole genome shotgun (WGS) entry which is preliminary data.</text>
</comment>
<evidence type="ECO:0000313" key="1">
    <source>
        <dbReference type="EMBL" id="MEW9918441.1"/>
    </source>
</evidence>